<dbReference type="AlphaFoldDB" id="V7BQ57"/>
<gene>
    <name evidence="1" type="ORF">PHAVU_006G182600g</name>
</gene>
<dbReference type="Gramene" id="ESW20119">
    <property type="protein sequence ID" value="ESW20119"/>
    <property type="gene ID" value="PHAVU_006G182600g"/>
</dbReference>
<evidence type="ECO:0000313" key="1">
    <source>
        <dbReference type="EMBL" id="ESW20119.1"/>
    </source>
</evidence>
<name>V7BQ57_PHAVU</name>
<dbReference type="OMA" id="MCLPCFV"/>
<accession>V7BQ57</accession>
<keyword evidence="2" id="KW-1185">Reference proteome</keyword>
<sequence>MKIITFGAHCMCLPCFVYVESDGPKVSLVQSFFVNVHIHTQSVRSDGVSGGKVGSTYN</sequence>
<dbReference type="EMBL" id="CM002293">
    <property type="protein sequence ID" value="ESW20119.1"/>
    <property type="molecule type" value="Genomic_DNA"/>
</dbReference>
<dbReference type="OrthoDB" id="10458758at2759"/>
<protein>
    <submittedName>
        <fullName evidence="1">Uncharacterized protein</fullName>
    </submittedName>
</protein>
<dbReference type="Proteomes" id="UP000000226">
    <property type="component" value="Chromosome 6"/>
</dbReference>
<organism evidence="1 2">
    <name type="scientific">Phaseolus vulgaris</name>
    <name type="common">Kidney bean</name>
    <name type="synonym">French bean</name>
    <dbReference type="NCBI Taxonomy" id="3885"/>
    <lineage>
        <taxon>Eukaryota</taxon>
        <taxon>Viridiplantae</taxon>
        <taxon>Streptophyta</taxon>
        <taxon>Embryophyta</taxon>
        <taxon>Tracheophyta</taxon>
        <taxon>Spermatophyta</taxon>
        <taxon>Magnoliopsida</taxon>
        <taxon>eudicotyledons</taxon>
        <taxon>Gunneridae</taxon>
        <taxon>Pentapetalae</taxon>
        <taxon>rosids</taxon>
        <taxon>fabids</taxon>
        <taxon>Fabales</taxon>
        <taxon>Fabaceae</taxon>
        <taxon>Papilionoideae</taxon>
        <taxon>50 kb inversion clade</taxon>
        <taxon>NPAAA clade</taxon>
        <taxon>indigoferoid/millettioid clade</taxon>
        <taxon>Phaseoleae</taxon>
        <taxon>Phaseolus</taxon>
    </lineage>
</organism>
<proteinExistence type="predicted"/>
<evidence type="ECO:0000313" key="2">
    <source>
        <dbReference type="Proteomes" id="UP000000226"/>
    </source>
</evidence>
<reference evidence="2" key="1">
    <citation type="journal article" date="2014" name="Nat. Genet.">
        <title>A reference genome for common bean and genome-wide analysis of dual domestications.</title>
        <authorList>
            <person name="Schmutz J."/>
            <person name="McClean P.E."/>
            <person name="Mamidi S."/>
            <person name="Wu G.A."/>
            <person name="Cannon S.B."/>
            <person name="Grimwood J."/>
            <person name="Jenkins J."/>
            <person name="Shu S."/>
            <person name="Song Q."/>
            <person name="Chavarro C."/>
            <person name="Torres-Torres M."/>
            <person name="Geffroy V."/>
            <person name="Moghaddam S.M."/>
            <person name="Gao D."/>
            <person name="Abernathy B."/>
            <person name="Barry K."/>
            <person name="Blair M."/>
            <person name="Brick M.A."/>
            <person name="Chovatia M."/>
            <person name="Gepts P."/>
            <person name="Goodstein D.M."/>
            <person name="Gonzales M."/>
            <person name="Hellsten U."/>
            <person name="Hyten D.L."/>
            <person name="Jia G."/>
            <person name="Kelly J.D."/>
            <person name="Kudrna D."/>
            <person name="Lee R."/>
            <person name="Richard M.M."/>
            <person name="Miklas P.N."/>
            <person name="Osorno J.M."/>
            <person name="Rodrigues J."/>
            <person name="Thareau V."/>
            <person name="Urrea C.A."/>
            <person name="Wang M."/>
            <person name="Yu Y."/>
            <person name="Zhang M."/>
            <person name="Wing R.A."/>
            <person name="Cregan P.B."/>
            <person name="Rokhsar D.S."/>
            <person name="Jackson S.A."/>
        </authorList>
    </citation>
    <scope>NUCLEOTIDE SEQUENCE [LARGE SCALE GENOMIC DNA]</scope>
    <source>
        <strain evidence="2">cv. G19833</strain>
    </source>
</reference>